<feature type="domain" description="DUF4145" evidence="1">
    <location>
        <begin position="94"/>
        <end position="188"/>
    </location>
</feature>
<name>A0A6N8SG34_9HYPH</name>
<protein>
    <submittedName>
        <fullName evidence="2">DUF4145 domain-containing protein</fullName>
    </submittedName>
</protein>
<keyword evidence="3" id="KW-1185">Reference proteome</keyword>
<proteinExistence type="predicted"/>
<evidence type="ECO:0000313" key="2">
    <source>
        <dbReference type="EMBL" id="MXN48024.1"/>
    </source>
</evidence>
<sequence>MAHLIRKCIRCSVVSQLDAVAMTSTDGLNAEVFFVCKACGHGSIYEGQLQSHISNVTGALDKGRYFSQQAIIALPDDPILSADVPNRVQELFRQAARCRQLSLFDAAGAMFRKTIDVATKEIYATDSRLAGKKPADAPRARVAALGQLKILDEEIVELADVALMDGNDAAHDTDPYTSGEAEALQDLTDDLLDRLFVKPARIARVKAKQVESGQRKD</sequence>
<dbReference type="RefSeq" id="WP_160861527.1">
    <property type="nucleotide sequence ID" value="NZ_WUMK01000009.1"/>
</dbReference>
<accession>A0A6N8SG34</accession>
<gene>
    <name evidence="2" type="ORF">GR138_22710</name>
</gene>
<dbReference type="InterPro" id="IPR025285">
    <property type="entry name" value="DUF4145"/>
</dbReference>
<evidence type="ECO:0000313" key="3">
    <source>
        <dbReference type="Proteomes" id="UP000435802"/>
    </source>
</evidence>
<dbReference type="AlphaFoldDB" id="A0A6N8SG34"/>
<dbReference type="EMBL" id="WUMK01000009">
    <property type="protein sequence ID" value="MXN48024.1"/>
    <property type="molecule type" value="Genomic_DNA"/>
</dbReference>
<dbReference type="OrthoDB" id="6712829at2"/>
<evidence type="ECO:0000259" key="1">
    <source>
        <dbReference type="Pfam" id="PF13643"/>
    </source>
</evidence>
<comment type="caution">
    <text evidence="2">The sequence shown here is derived from an EMBL/GenBank/DDBJ whole genome shotgun (WGS) entry which is preliminary data.</text>
</comment>
<organism evidence="2 3">
    <name type="scientific">Shinella kummerowiae</name>
    <dbReference type="NCBI Taxonomy" id="417745"/>
    <lineage>
        <taxon>Bacteria</taxon>
        <taxon>Pseudomonadati</taxon>
        <taxon>Pseudomonadota</taxon>
        <taxon>Alphaproteobacteria</taxon>
        <taxon>Hyphomicrobiales</taxon>
        <taxon>Rhizobiaceae</taxon>
        <taxon>Shinella</taxon>
    </lineage>
</organism>
<dbReference type="Pfam" id="PF13643">
    <property type="entry name" value="DUF4145"/>
    <property type="match status" value="1"/>
</dbReference>
<dbReference type="Proteomes" id="UP000435802">
    <property type="component" value="Unassembled WGS sequence"/>
</dbReference>
<reference evidence="2 3" key="1">
    <citation type="submission" date="2019-12" db="EMBL/GenBank/DDBJ databases">
        <title>Shinella kummerowiae sp. nov., a symbiotic bacterium isolated from root nodules of the herbal legume Kummerowia stipulacea.</title>
        <authorList>
            <person name="Gao J."/>
        </authorList>
    </citation>
    <scope>NUCLEOTIDE SEQUENCE [LARGE SCALE GENOMIC DNA]</scope>
    <source>
        <strain evidence="2 3">CCBAU 25048</strain>
    </source>
</reference>